<feature type="transmembrane region" description="Helical" evidence="1">
    <location>
        <begin position="67"/>
        <end position="88"/>
    </location>
</feature>
<evidence type="ECO:0000313" key="2">
    <source>
        <dbReference type="EMBL" id="KAF8903917.1"/>
    </source>
</evidence>
<keyword evidence="1" id="KW-1133">Transmembrane helix</keyword>
<comment type="caution">
    <text evidence="2">The sequence shown here is derived from an EMBL/GenBank/DDBJ whole genome shotgun (WGS) entry which is preliminary data.</text>
</comment>
<keyword evidence="3" id="KW-1185">Reference proteome</keyword>
<keyword evidence="1" id="KW-0472">Membrane</keyword>
<sequence>MATPSDLPNPSTPLAWLDPALAGQLEVSRYLYVATCGMFSWDILINMRNDWNMLRRHRIRFPIVDYFVSRIAAFSYIISSTAFQIGPVGNCQTLQVALGCCYAVAVPSTSLLFFFRIRAIFNNNRYIVALFAFLWLATLAGSITVPFAIGGGHIGTTNRCINTFVKPFSLAGIIITTINDTMIFLFVTYKLLADTTYDDSWRGRLRSFFKGKGLPGLSRALLQSGQEYYLVTVGFNVLSTAMILAPKTIPPLFHVMFTIPNVAINNAMACRVFRDIKFGYISSTGVTTLRTLPPLNFAVSDSADHTITIGARRQRRHVDTFELRTTDVAFEPTDDKERGVHITTSVEQFSSSDDSYKISLPHAVVVKNNDRS</sequence>
<dbReference type="Proteomes" id="UP000724874">
    <property type="component" value="Unassembled WGS sequence"/>
</dbReference>
<feature type="transmembrane region" description="Helical" evidence="1">
    <location>
        <begin position="169"/>
        <end position="192"/>
    </location>
</feature>
<organism evidence="2 3">
    <name type="scientific">Gymnopilus junonius</name>
    <name type="common">Spectacular rustgill mushroom</name>
    <name type="synonym">Gymnopilus spectabilis subsp. junonius</name>
    <dbReference type="NCBI Taxonomy" id="109634"/>
    <lineage>
        <taxon>Eukaryota</taxon>
        <taxon>Fungi</taxon>
        <taxon>Dikarya</taxon>
        <taxon>Basidiomycota</taxon>
        <taxon>Agaricomycotina</taxon>
        <taxon>Agaricomycetes</taxon>
        <taxon>Agaricomycetidae</taxon>
        <taxon>Agaricales</taxon>
        <taxon>Agaricineae</taxon>
        <taxon>Hymenogastraceae</taxon>
        <taxon>Gymnopilus</taxon>
    </lineage>
</organism>
<evidence type="ECO:0000256" key="1">
    <source>
        <dbReference type="SAM" id="Phobius"/>
    </source>
</evidence>
<feature type="transmembrane region" description="Helical" evidence="1">
    <location>
        <begin position="30"/>
        <end position="47"/>
    </location>
</feature>
<feature type="transmembrane region" description="Helical" evidence="1">
    <location>
        <begin position="127"/>
        <end position="149"/>
    </location>
</feature>
<gene>
    <name evidence="2" type="ORF">CPB84DRAFT_1746024</name>
</gene>
<protein>
    <submittedName>
        <fullName evidence="2">Uncharacterized protein</fullName>
    </submittedName>
</protein>
<reference evidence="2" key="1">
    <citation type="submission" date="2020-11" db="EMBL/GenBank/DDBJ databases">
        <authorList>
            <consortium name="DOE Joint Genome Institute"/>
            <person name="Ahrendt S."/>
            <person name="Riley R."/>
            <person name="Andreopoulos W."/>
            <person name="LaButti K."/>
            <person name="Pangilinan J."/>
            <person name="Ruiz-duenas F.J."/>
            <person name="Barrasa J.M."/>
            <person name="Sanchez-Garcia M."/>
            <person name="Camarero S."/>
            <person name="Miyauchi S."/>
            <person name="Serrano A."/>
            <person name="Linde D."/>
            <person name="Babiker R."/>
            <person name="Drula E."/>
            <person name="Ayuso-Fernandez I."/>
            <person name="Pacheco R."/>
            <person name="Padilla G."/>
            <person name="Ferreira P."/>
            <person name="Barriuso J."/>
            <person name="Kellner H."/>
            <person name="Castanera R."/>
            <person name="Alfaro M."/>
            <person name="Ramirez L."/>
            <person name="Pisabarro A.G."/>
            <person name="Kuo A."/>
            <person name="Tritt A."/>
            <person name="Lipzen A."/>
            <person name="He G."/>
            <person name="Yan M."/>
            <person name="Ng V."/>
            <person name="Cullen D."/>
            <person name="Martin F."/>
            <person name="Rosso M.-N."/>
            <person name="Henrissat B."/>
            <person name="Hibbett D."/>
            <person name="Martinez A.T."/>
            <person name="Grigoriev I.V."/>
        </authorList>
    </citation>
    <scope>NUCLEOTIDE SEQUENCE</scope>
    <source>
        <strain evidence="2">AH 44721</strain>
    </source>
</reference>
<feature type="transmembrane region" description="Helical" evidence="1">
    <location>
        <begin position="94"/>
        <end position="115"/>
    </location>
</feature>
<dbReference type="OrthoDB" id="3038990at2759"/>
<evidence type="ECO:0000313" key="3">
    <source>
        <dbReference type="Proteomes" id="UP000724874"/>
    </source>
</evidence>
<accession>A0A9P5TPU8</accession>
<dbReference type="EMBL" id="JADNYJ010000028">
    <property type="protein sequence ID" value="KAF8903917.1"/>
    <property type="molecule type" value="Genomic_DNA"/>
</dbReference>
<dbReference type="AlphaFoldDB" id="A0A9P5TPU8"/>
<name>A0A9P5TPU8_GYMJU</name>
<proteinExistence type="predicted"/>
<keyword evidence="1" id="KW-0812">Transmembrane</keyword>